<feature type="non-terminal residue" evidence="2">
    <location>
        <position position="1"/>
    </location>
</feature>
<feature type="transmembrane region" description="Helical" evidence="1">
    <location>
        <begin position="37"/>
        <end position="60"/>
    </location>
</feature>
<reference evidence="2" key="1">
    <citation type="submission" date="2023-03" db="EMBL/GenBank/DDBJ databases">
        <title>Massive genome expansion in bonnet fungi (Mycena s.s.) driven by repeated elements and novel gene families across ecological guilds.</title>
        <authorList>
            <consortium name="Lawrence Berkeley National Laboratory"/>
            <person name="Harder C.B."/>
            <person name="Miyauchi S."/>
            <person name="Viragh M."/>
            <person name="Kuo A."/>
            <person name="Thoen E."/>
            <person name="Andreopoulos B."/>
            <person name="Lu D."/>
            <person name="Skrede I."/>
            <person name="Drula E."/>
            <person name="Henrissat B."/>
            <person name="Morin E."/>
            <person name="Kohler A."/>
            <person name="Barry K."/>
            <person name="LaButti K."/>
            <person name="Morin E."/>
            <person name="Salamov A."/>
            <person name="Lipzen A."/>
            <person name="Mereny Z."/>
            <person name="Hegedus B."/>
            <person name="Baldrian P."/>
            <person name="Stursova M."/>
            <person name="Weitz H."/>
            <person name="Taylor A."/>
            <person name="Grigoriev I.V."/>
            <person name="Nagy L.G."/>
            <person name="Martin F."/>
            <person name="Kauserud H."/>
        </authorList>
    </citation>
    <scope>NUCLEOTIDE SEQUENCE</scope>
    <source>
        <strain evidence="2">CBHHK182m</strain>
    </source>
</reference>
<feature type="transmembrane region" description="Helical" evidence="1">
    <location>
        <begin position="80"/>
        <end position="99"/>
    </location>
</feature>
<dbReference type="Proteomes" id="UP001215598">
    <property type="component" value="Unassembled WGS sequence"/>
</dbReference>
<evidence type="ECO:0000313" key="3">
    <source>
        <dbReference type="Proteomes" id="UP001215598"/>
    </source>
</evidence>
<evidence type="ECO:0000256" key="1">
    <source>
        <dbReference type="SAM" id="Phobius"/>
    </source>
</evidence>
<feature type="transmembrane region" description="Helical" evidence="1">
    <location>
        <begin position="106"/>
        <end position="130"/>
    </location>
</feature>
<proteinExistence type="predicted"/>
<name>A0AAD7I2A5_9AGAR</name>
<feature type="transmembrane region" description="Helical" evidence="1">
    <location>
        <begin position="6"/>
        <end position="25"/>
    </location>
</feature>
<dbReference type="PANTHER" id="PTHR40465">
    <property type="entry name" value="CHROMOSOME 1, WHOLE GENOME SHOTGUN SEQUENCE"/>
    <property type="match status" value="1"/>
</dbReference>
<keyword evidence="1" id="KW-1133">Transmembrane helix</keyword>
<keyword evidence="1" id="KW-0472">Membrane</keyword>
<accession>A0AAD7I2A5</accession>
<dbReference type="PANTHER" id="PTHR40465:SF1">
    <property type="entry name" value="DUF6534 DOMAIN-CONTAINING PROTEIN"/>
    <property type="match status" value="1"/>
</dbReference>
<feature type="transmembrane region" description="Helical" evidence="1">
    <location>
        <begin position="142"/>
        <end position="168"/>
    </location>
</feature>
<comment type="caution">
    <text evidence="2">The sequence shown here is derived from an EMBL/GenBank/DDBJ whole genome shotgun (WGS) entry which is preliminary data.</text>
</comment>
<protein>
    <submittedName>
        <fullName evidence="2">Uncharacterized protein</fullName>
    </submittedName>
</protein>
<keyword evidence="3" id="KW-1185">Reference proteome</keyword>
<keyword evidence="1" id="KW-0812">Transmembrane</keyword>
<dbReference type="EMBL" id="JARKIB010000138">
    <property type="protein sequence ID" value="KAJ7733501.1"/>
    <property type="molecule type" value="Genomic_DNA"/>
</dbReference>
<evidence type="ECO:0000313" key="2">
    <source>
        <dbReference type="EMBL" id="KAJ7733501.1"/>
    </source>
</evidence>
<organism evidence="2 3">
    <name type="scientific">Mycena metata</name>
    <dbReference type="NCBI Taxonomy" id="1033252"/>
    <lineage>
        <taxon>Eukaryota</taxon>
        <taxon>Fungi</taxon>
        <taxon>Dikarya</taxon>
        <taxon>Basidiomycota</taxon>
        <taxon>Agaricomycotina</taxon>
        <taxon>Agaricomycetes</taxon>
        <taxon>Agaricomycetidae</taxon>
        <taxon>Agaricales</taxon>
        <taxon>Marasmiineae</taxon>
        <taxon>Mycenaceae</taxon>
        <taxon>Mycena</taxon>
    </lineage>
</organism>
<gene>
    <name evidence="2" type="ORF">B0H16DRAFT_1328161</name>
</gene>
<dbReference type="AlphaFoldDB" id="A0AAD7I2A5"/>
<sequence length="242" mass="26799">GAYQIGVLVSLVLFGVMSTQTYIYYGRFPKDTPNVKIMVAAVWILEFAHAICLSIALYQWTITSFGVPLIVAPKAFDVSIFFSSLISASVQGFFSFRIFALSKTLFIPIISWILSFLRLVVGTAVFATAVRMTALPVFEAHFGWLITTTASLGVANDLLITVSLVLVLQRQRGRPGEVQARYASLPKYLPLRRTLNAMTVTKNHSLSRPLDHLDDGFVILSLPDVSAHLECHRDGADDDVRF</sequence>